<sequence length="134" mass="13909">MIAGRAALGGRPLLLAVGIGALYGSWAAFVNHGAGTTAALRAAVTQMSSSVIASLLLQLLLMRLFYWARTPARGFWLSSLGASSLAAAVLTAGHVVNGTPHIAQTLAPSLIIGTTFCFGYARALLVRERASQEN</sequence>
<protein>
    <submittedName>
        <fullName evidence="2">Uncharacterized protein</fullName>
    </submittedName>
</protein>
<feature type="transmembrane region" description="Helical" evidence="1">
    <location>
        <begin position="102"/>
        <end position="125"/>
    </location>
</feature>
<dbReference type="KEGG" id="mgor:H0P51_15165"/>
<dbReference type="RefSeq" id="WP_180913640.1">
    <property type="nucleotide sequence ID" value="NZ_CP059165.1"/>
</dbReference>
<evidence type="ECO:0000256" key="1">
    <source>
        <dbReference type="SAM" id="Phobius"/>
    </source>
</evidence>
<reference evidence="2 3" key="2">
    <citation type="submission" date="2020-07" db="EMBL/GenBank/DDBJ databases">
        <authorList>
            <person name="Yu X."/>
        </authorList>
    </citation>
    <scope>NUCLEOTIDE SEQUENCE [LARGE SCALE GENOMIC DNA]</scope>
    <source>
        <strain evidence="3">24</strain>
    </source>
</reference>
<keyword evidence="3" id="KW-1185">Reference proteome</keyword>
<feature type="transmembrane region" description="Helical" evidence="1">
    <location>
        <begin position="75"/>
        <end position="96"/>
    </location>
</feature>
<feature type="transmembrane region" description="Helical" evidence="1">
    <location>
        <begin position="12"/>
        <end position="30"/>
    </location>
</feature>
<name>A0A7D6DVY6_9MYCO</name>
<accession>A0A7D6DVY6</accession>
<dbReference type="AlphaFoldDB" id="A0A7D6DVY6"/>
<keyword evidence="1" id="KW-1133">Transmembrane helix</keyword>
<feature type="transmembrane region" description="Helical" evidence="1">
    <location>
        <begin position="50"/>
        <end position="68"/>
    </location>
</feature>
<dbReference type="Proteomes" id="UP000510682">
    <property type="component" value="Chromosome"/>
</dbReference>
<evidence type="ECO:0000313" key="3">
    <source>
        <dbReference type="Proteomes" id="UP000510682"/>
    </source>
</evidence>
<proteinExistence type="predicted"/>
<keyword evidence="1" id="KW-0472">Membrane</keyword>
<keyword evidence="1" id="KW-0812">Transmembrane</keyword>
<organism evidence="2 3">
    <name type="scientific">Mycobacterium vicinigordonae</name>
    <dbReference type="NCBI Taxonomy" id="1719132"/>
    <lineage>
        <taxon>Bacteria</taxon>
        <taxon>Bacillati</taxon>
        <taxon>Actinomycetota</taxon>
        <taxon>Actinomycetes</taxon>
        <taxon>Mycobacteriales</taxon>
        <taxon>Mycobacteriaceae</taxon>
        <taxon>Mycobacterium</taxon>
    </lineage>
</organism>
<evidence type="ECO:0000313" key="2">
    <source>
        <dbReference type="EMBL" id="QLL05230.1"/>
    </source>
</evidence>
<reference evidence="3" key="3">
    <citation type="submission" date="2023-07" db="EMBL/GenBank/DDBJ databases">
        <title>Description of Mycobacterium gordonae subsp. intergordonae subsp.nov. and Mycobacterium gordonae subsp. gordonae subsp. nov.</title>
        <authorList>
            <person name="Huang H."/>
        </authorList>
    </citation>
    <scope>NUCLEOTIDE SEQUENCE [LARGE SCALE GENOMIC DNA]</scope>
    <source>
        <strain evidence="3">24</strain>
    </source>
</reference>
<gene>
    <name evidence="2" type="ORF">H0P51_15165</name>
</gene>
<reference evidence="3" key="1">
    <citation type="submission" date="2020-07" db="EMBL/GenBank/DDBJ databases">
        <title>Description of Mycobacterium gordonae subsp. intergordonae subsp.nov. and Mycobacterium gordonae subsp. gordonae subsp. nov.</title>
        <authorList>
            <person name="Yu X."/>
        </authorList>
    </citation>
    <scope>NUCLEOTIDE SEQUENCE [LARGE SCALE GENOMIC DNA]</scope>
    <source>
        <strain evidence="3">24</strain>
    </source>
</reference>
<dbReference type="EMBL" id="CP059165">
    <property type="protein sequence ID" value="QLL05230.1"/>
    <property type="molecule type" value="Genomic_DNA"/>
</dbReference>